<organism evidence="1">
    <name type="scientific">viral metagenome</name>
    <dbReference type="NCBI Taxonomy" id="1070528"/>
    <lineage>
        <taxon>unclassified sequences</taxon>
        <taxon>metagenomes</taxon>
        <taxon>organismal metagenomes</taxon>
    </lineage>
</organism>
<evidence type="ECO:0008006" key="3">
    <source>
        <dbReference type="Google" id="ProtNLM"/>
    </source>
</evidence>
<sequence length="348" mass="37569">MSNLARWQPVYHMAASSGITYSRDFTLATVPGPYGVGTTIVYLKNEPPFNPGREIITNRKSTGNAYLTKGGTTSIERITGVEAPTTSFEFDFEAKAAFIPLLTLFQDVTTTLVASGITKVFNCYTSSAVSKYAVLLRTLETVKSQLIKGAIANSITISGTEGEAVTMSVEWLGADMDGNASTGVTAWAATDAESFLMFKDITCGYSDGTTNPTGTTVDIVGFDITMTNNAVARHYNNATIKKYILGDFMVEGTLRFPWGATTVGSDTFFTHLNAGTDFQIAFYKNSYLETSASTTAGEFSILLNVEADDVVTTSDDEMTNEISFTGIYDGTSYPVSIKLHDAIDRTTY</sequence>
<dbReference type="EMBL" id="MT144644">
    <property type="protein sequence ID" value="QJH96249.1"/>
    <property type="molecule type" value="Genomic_DNA"/>
</dbReference>
<proteinExistence type="predicted"/>
<dbReference type="Pfam" id="PF18906">
    <property type="entry name" value="Phage_tube_2"/>
    <property type="match status" value="1"/>
</dbReference>
<name>A0A6H1ZL97_9ZZZZ</name>
<evidence type="ECO:0000313" key="1">
    <source>
        <dbReference type="EMBL" id="QJA48334.1"/>
    </source>
</evidence>
<dbReference type="InterPro" id="IPR044000">
    <property type="entry name" value="Phage_tube_2"/>
</dbReference>
<accession>A0A6H1ZL97</accession>
<gene>
    <name evidence="1" type="ORF">TM448A00917_0004</name>
    <name evidence="2" type="ORF">TM448B00673_0020</name>
</gene>
<dbReference type="EMBL" id="MT144080">
    <property type="protein sequence ID" value="QJA48334.1"/>
    <property type="molecule type" value="Genomic_DNA"/>
</dbReference>
<evidence type="ECO:0000313" key="2">
    <source>
        <dbReference type="EMBL" id="QJH96249.1"/>
    </source>
</evidence>
<dbReference type="AlphaFoldDB" id="A0A6H1ZL97"/>
<protein>
    <recommendedName>
        <fullName evidence="3">Tail protein</fullName>
    </recommendedName>
</protein>
<reference evidence="1" key="1">
    <citation type="submission" date="2020-03" db="EMBL/GenBank/DDBJ databases">
        <title>The deep terrestrial virosphere.</title>
        <authorList>
            <person name="Holmfeldt K."/>
            <person name="Nilsson E."/>
            <person name="Simone D."/>
            <person name="Lopez-Fernandez M."/>
            <person name="Wu X."/>
            <person name="de Brujin I."/>
            <person name="Lundin D."/>
            <person name="Andersson A."/>
            <person name="Bertilsson S."/>
            <person name="Dopson M."/>
        </authorList>
    </citation>
    <scope>NUCLEOTIDE SEQUENCE</scope>
    <source>
        <strain evidence="1">TM448A00917</strain>
        <strain evidence="2">TM448B00673</strain>
    </source>
</reference>